<feature type="region of interest" description="Disordered" evidence="1">
    <location>
        <begin position="472"/>
        <end position="503"/>
    </location>
</feature>
<dbReference type="OrthoDB" id="5798326at2759"/>
<evidence type="ECO:0000313" key="3">
    <source>
        <dbReference type="Proteomes" id="UP000298663"/>
    </source>
</evidence>
<dbReference type="Proteomes" id="UP000298663">
    <property type="component" value="Unassembled WGS sequence"/>
</dbReference>
<evidence type="ECO:0008006" key="4">
    <source>
        <dbReference type="Google" id="ProtNLM"/>
    </source>
</evidence>
<protein>
    <recommendedName>
        <fullName evidence="4">Pre-rRNA-processing protein RIX1 N-terminal domain-containing protein</fullName>
    </recommendedName>
</protein>
<evidence type="ECO:0000313" key="2">
    <source>
        <dbReference type="EMBL" id="TKR93765.1"/>
    </source>
</evidence>
<dbReference type="EMBL" id="AZBU02000002">
    <property type="protein sequence ID" value="TKR93765.1"/>
    <property type="molecule type" value="Genomic_DNA"/>
</dbReference>
<proteinExistence type="predicted"/>
<dbReference type="STRING" id="34508.A0A4V6XWK8"/>
<evidence type="ECO:0000256" key="1">
    <source>
        <dbReference type="SAM" id="MobiDB-lite"/>
    </source>
</evidence>
<organism evidence="2 3">
    <name type="scientific">Steinernema carpocapsae</name>
    <name type="common">Entomopathogenic nematode</name>
    <dbReference type="NCBI Taxonomy" id="34508"/>
    <lineage>
        <taxon>Eukaryota</taxon>
        <taxon>Metazoa</taxon>
        <taxon>Ecdysozoa</taxon>
        <taxon>Nematoda</taxon>
        <taxon>Chromadorea</taxon>
        <taxon>Rhabditida</taxon>
        <taxon>Tylenchina</taxon>
        <taxon>Panagrolaimomorpha</taxon>
        <taxon>Strongyloidoidea</taxon>
        <taxon>Steinernematidae</taxon>
        <taxon>Steinernema</taxon>
    </lineage>
</organism>
<dbReference type="AlphaFoldDB" id="A0A4V6XWK8"/>
<accession>A0A4V6XWK8</accession>
<keyword evidence="3" id="KW-1185">Reference proteome</keyword>
<sequence length="550" mass="61845">MLANSLNFFDAFVGTTEELKKKCVDVFERLAKHTESSVKGTESRDLCWVMLARLLFRCDEEILRTLGSRVSKRLVDVTRQPMSKAIVVFMRAAVDRIPSLMAQNRKTLRAVCLTALDYGVLTAHSESNSDTLELAVDTFAACFGFSEAGRVLNTLKELMDGAVISESTSEHLIFIEQIKFSNRRNLLIRTMLLLYRRSLQKAKKEKTLDLGVFLNLAERALLIDDAEITSAVLISIRTLVHRCRWSLLLHGSTIVSLLMDRVASSEIACIVLTEISDVFGISSTVAKHPEFLTLTKIGSWIESDHALQISQLMISVLTSSSFAMKRHTILEMQHNLCSLLLIRGPSMPLLKLLNAFLLLNHEQIPSPIQIARTLSTRWCPSKLESSVAQEIRLCRSICDATSHPRMQLLVNVKDAVAQIAIDAENERKNEELEAILEQQKKMEIPVEEEKVQTASIGSQTEIEQKLEEIPVKQPKRVPEPTPSEEVEESQPMKKAKIEEEVAEPPKEVEEIEVVVKAKKPKVVKKKEVPEPKLAEGELSVEDMLLDFCPQ</sequence>
<comment type="caution">
    <text evidence="2">The sequence shown here is derived from an EMBL/GenBank/DDBJ whole genome shotgun (WGS) entry which is preliminary data.</text>
</comment>
<reference evidence="2 3" key="1">
    <citation type="journal article" date="2015" name="Genome Biol.">
        <title>Comparative genomics of Steinernema reveals deeply conserved gene regulatory networks.</title>
        <authorList>
            <person name="Dillman A.R."/>
            <person name="Macchietto M."/>
            <person name="Porter C.F."/>
            <person name="Rogers A."/>
            <person name="Williams B."/>
            <person name="Antoshechkin I."/>
            <person name="Lee M.M."/>
            <person name="Goodwin Z."/>
            <person name="Lu X."/>
            <person name="Lewis E.E."/>
            <person name="Goodrich-Blair H."/>
            <person name="Stock S.P."/>
            <person name="Adams B.J."/>
            <person name="Sternberg P.W."/>
            <person name="Mortazavi A."/>
        </authorList>
    </citation>
    <scope>NUCLEOTIDE SEQUENCE [LARGE SCALE GENOMIC DNA]</scope>
    <source>
        <strain evidence="2 3">ALL</strain>
    </source>
</reference>
<name>A0A4V6XWK8_STECR</name>
<gene>
    <name evidence="2" type="ORF">L596_008166</name>
</gene>
<reference evidence="2 3" key="2">
    <citation type="journal article" date="2019" name="G3 (Bethesda)">
        <title>Hybrid Assembly of the Genome of the Entomopathogenic Nematode Steinernema carpocapsae Identifies the X-Chromosome.</title>
        <authorList>
            <person name="Serra L."/>
            <person name="Macchietto M."/>
            <person name="Macias-Munoz A."/>
            <person name="McGill C.J."/>
            <person name="Rodriguez I.M."/>
            <person name="Rodriguez B."/>
            <person name="Murad R."/>
            <person name="Mortazavi A."/>
        </authorList>
    </citation>
    <scope>NUCLEOTIDE SEQUENCE [LARGE SCALE GENOMIC DNA]</scope>
    <source>
        <strain evidence="2 3">ALL</strain>
    </source>
</reference>